<protein>
    <submittedName>
        <fullName evidence="1">Uncharacterized protein</fullName>
    </submittedName>
</protein>
<name>A0ABR3R4Q1_9PLEO</name>
<proteinExistence type="predicted"/>
<reference evidence="1 2" key="1">
    <citation type="submission" date="2024-02" db="EMBL/GenBank/DDBJ databases">
        <title>De novo assembly and annotation of 12 fungi associated with fruit tree decline syndrome in Ontario, Canada.</title>
        <authorList>
            <person name="Sulman M."/>
            <person name="Ellouze W."/>
            <person name="Ilyukhin E."/>
        </authorList>
    </citation>
    <scope>NUCLEOTIDE SEQUENCE [LARGE SCALE GENOMIC DNA]</scope>
    <source>
        <strain evidence="1 2">M97-236</strain>
    </source>
</reference>
<evidence type="ECO:0000313" key="2">
    <source>
        <dbReference type="Proteomes" id="UP001521222"/>
    </source>
</evidence>
<accession>A0ABR3R4Q1</accession>
<organism evidence="1 2">
    <name type="scientific">Nothophoma quercina</name>
    <dbReference type="NCBI Taxonomy" id="749835"/>
    <lineage>
        <taxon>Eukaryota</taxon>
        <taxon>Fungi</taxon>
        <taxon>Dikarya</taxon>
        <taxon>Ascomycota</taxon>
        <taxon>Pezizomycotina</taxon>
        <taxon>Dothideomycetes</taxon>
        <taxon>Pleosporomycetidae</taxon>
        <taxon>Pleosporales</taxon>
        <taxon>Pleosporineae</taxon>
        <taxon>Didymellaceae</taxon>
        <taxon>Nothophoma</taxon>
    </lineage>
</organism>
<keyword evidence="2" id="KW-1185">Reference proteome</keyword>
<gene>
    <name evidence="1" type="ORF">SLS59_006427</name>
</gene>
<evidence type="ECO:0000313" key="1">
    <source>
        <dbReference type="EMBL" id="KAL1599409.1"/>
    </source>
</evidence>
<sequence length="190" mass="20438">MYSVGNATLKAIGIANFTTSLDSQPLTWTLGLEELNGTQPTFDRNFYLGTPSSLKLNSTTGGCALFFEGVSANLTTSKGNQLGDFTCSDALAKSCISDLIAQAESAFEDIQGDTSDESVFCNKLRDSLVNKPPSTCNGLQGTWGNIVAKRKFLGSSSTFPKLIHNDSYFKRLNRFSCRAVSMPPNHGQGL</sequence>
<comment type="caution">
    <text evidence="1">The sequence shown here is derived from an EMBL/GenBank/DDBJ whole genome shotgun (WGS) entry which is preliminary data.</text>
</comment>
<dbReference type="EMBL" id="JAKIXB020000020">
    <property type="protein sequence ID" value="KAL1599409.1"/>
    <property type="molecule type" value="Genomic_DNA"/>
</dbReference>
<dbReference type="Proteomes" id="UP001521222">
    <property type="component" value="Unassembled WGS sequence"/>
</dbReference>